<protein>
    <submittedName>
        <fullName evidence="1 3">Uncharacterized protein</fullName>
    </submittedName>
</protein>
<dbReference type="OrthoDB" id="5873437at2759"/>
<dbReference type="Proteomes" id="UP000268014">
    <property type="component" value="Unassembled WGS sequence"/>
</dbReference>
<sequence>MSWRLQIKDLSIMVSKNLTWSVHVDEASNKALRNNYCADVYMWIRLFRSYVLPIVEYCSPIWSPHLVKDIQKIEKVQQTFTCILY</sequence>
<evidence type="ECO:0000313" key="3">
    <source>
        <dbReference type="WBParaSite" id="HPLM_0000609901-mRNA-1"/>
    </source>
</evidence>
<proteinExistence type="predicted"/>
<evidence type="ECO:0000313" key="1">
    <source>
        <dbReference type="EMBL" id="VDO27963.1"/>
    </source>
</evidence>
<reference evidence="3" key="1">
    <citation type="submission" date="2017-02" db="UniProtKB">
        <authorList>
            <consortium name="WormBaseParasite"/>
        </authorList>
    </citation>
    <scope>IDENTIFICATION</scope>
</reference>
<accession>A0A0N4W7I8</accession>
<dbReference type="AlphaFoldDB" id="A0A0N4W7I8"/>
<dbReference type="EMBL" id="UZAF01016437">
    <property type="protein sequence ID" value="VDO27963.1"/>
    <property type="molecule type" value="Genomic_DNA"/>
</dbReference>
<evidence type="ECO:0000313" key="2">
    <source>
        <dbReference type="Proteomes" id="UP000268014"/>
    </source>
</evidence>
<dbReference type="STRING" id="6290.A0A0N4W7I8"/>
<dbReference type="WBParaSite" id="HPLM_0000609901-mRNA-1">
    <property type="protein sequence ID" value="HPLM_0000609901-mRNA-1"/>
    <property type="gene ID" value="HPLM_0000609901"/>
</dbReference>
<keyword evidence="2" id="KW-1185">Reference proteome</keyword>
<reference evidence="1 2" key="2">
    <citation type="submission" date="2018-11" db="EMBL/GenBank/DDBJ databases">
        <authorList>
            <consortium name="Pathogen Informatics"/>
        </authorList>
    </citation>
    <scope>NUCLEOTIDE SEQUENCE [LARGE SCALE GENOMIC DNA]</scope>
    <source>
        <strain evidence="1 2">MHpl1</strain>
    </source>
</reference>
<gene>
    <name evidence="1" type="ORF">HPLM_LOCUS6091</name>
</gene>
<organism evidence="3">
    <name type="scientific">Haemonchus placei</name>
    <name type="common">Barber's pole worm</name>
    <dbReference type="NCBI Taxonomy" id="6290"/>
    <lineage>
        <taxon>Eukaryota</taxon>
        <taxon>Metazoa</taxon>
        <taxon>Ecdysozoa</taxon>
        <taxon>Nematoda</taxon>
        <taxon>Chromadorea</taxon>
        <taxon>Rhabditida</taxon>
        <taxon>Rhabditina</taxon>
        <taxon>Rhabditomorpha</taxon>
        <taxon>Strongyloidea</taxon>
        <taxon>Trichostrongylidae</taxon>
        <taxon>Haemonchus</taxon>
    </lineage>
</organism>
<name>A0A0N4W7I8_HAEPC</name>